<accession>A0A1J0VW43</accession>
<evidence type="ECO:0000313" key="9">
    <source>
        <dbReference type="Proteomes" id="UP000183810"/>
    </source>
</evidence>
<dbReference type="GO" id="GO:0003677">
    <property type="term" value="F:DNA binding"/>
    <property type="evidence" value="ECO:0007669"/>
    <property type="project" value="UniProtKB-KW"/>
</dbReference>
<feature type="region of interest" description="Disordered" evidence="6">
    <location>
        <begin position="1"/>
        <end position="22"/>
    </location>
</feature>
<comment type="similarity">
    <text evidence="1">Belongs to the sigma-70 factor family. ECF subfamily.</text>
</comment>
<reference evidence="8" key="1">
    <citation type="submission" date="2016-11" db="EMBL/GenBank/DDBJ databases">
        <authorList>
            <person name="Jaros S."/>
            <person name="Januszkiewicz K."/>
            <person name="Wedrychowicz H."/>
        </authorList>
    </citation>
    <scope>NUCLEOTIDE SEQUENCE [LARGE SCALE GENOMIC DNA]</scope>
    <source>
        <strain evidence="8">Y48</strain>
    </source>
</reference>
<protein>
    <recommendedName>
        <fullName evidence="7">RNA polymerase sigma factor 70 region 4 type 2 domain-containing protein</fullName>
    </recommendedName>
</protein>
<keyword evidence="2" id="KW-0805">Transcription regulation</keyword>
<dbReference type="KEGG" id="nsl:BOX37_22440"/>
<evidence type="ECO:0000313" key="8">
    <source>
        <dbReference type="EMBL" id="APE36225.1"/>
    </source>
</evidence>
<dbReference type="GO" id="GO:0006352">
    <property type="term" value="P:DNA-templated transcription initiation"/>
    <property type="evidence" value="ECO:0007669"/>
    <property type="project" value="InterPro"/>
</dbReference>
<dbReference type="InterPro" id="IPR013249">
    <property type="entry name" value="RNA_pol_sigma70_r4_t2"/>
</dbReference>
<dbReference type="GO" id="GO:0016987">
    <property type="term" value="F:sigma factor activity"/>
    <property type="evidence" value="ECO:0007669"/>
    <property type="project" value="UniProtKB-KW"/>
</dbReference>
<dbReference type="Pfam" id="PF08281">
    <property type="entry name" value="Sigma70_r4_2"/>
    <property type="match status" value="1"/>
</dbReference>
<keyword evidence="5" id="KW-0804">Transcription</keyword>
<gene>
    <name evidence="8" type="ORF">BOX37_22440</name>
</gene>
<keyword evidence="9" id="KW-1185">Reference proteome</keyword>
<sequence>MSDPTDEHALGRPADGAPGVGVDAEELARLERKARDIELLAAAHEAGIDSWQFKELERELVKYALPVMRAWIRSEAVYVKASELIQKRGGSFSATPQERRRVRSDAGLRDDLLNETLVEAIKGFRAQVFAGTGWDPDKGADIRTFFTNGCVLKFISVFRRLLKPADQPAWHDDLDEAFSLIGGSMVFPPVQSASPESVLDDVEGNRLWDLLTPLEREIIAARLDGYSTSEIAEICGLPTPGAVRAVLQRLRQRMPGIYARLKLEEDQ</sequence>
<evidence type="ECO:0000256" key="6">
    <source>
        <dbReference type="SAM" id="MobiDB-lite"/>
    </source>
</evidence>
<keyword evidence="4" id="KW-0238">DNA-binding</keyword>
<dbReference type="EMBL" id="CP018082">
    <property type="protein sequence ID" value="APE36225.1"/>
    <property type="molecule type" value="Genomic_DNA"/>
</dbReference>
<dbReference type="InterPro" id="IPR016032">
    <property type="entry name" value="Sig_transdc_resp-reg_C-effctor"/>
</dbReference>
<dbReference type="SUPFAM" id="SSF46894">
    <property type="entry name" value="C-terminal effector domain of the bipartite response regulators"/>
    <property type="match status" value="1"/>
</dbReference>
<evidence type="ECO:0000256" key="5">
    <source>
        <dbReference type="ARBA" id="ARBA00023163"/>
    </source>
</evidence>
<organism evidence="8 9">
    <name type="scientific">Nocardia mangyaensis</name>
    <dbReference type="NCBI Taxonomy" id="2213200"/>
    <lineage>
        <taxon>Bacteria</taxon>
        <taxon>Bacillati</taxon>
        <taxon>Actinomycetota</taxon>
        <taxon>Actinomycetes</taxon>
        <taxon>Mycobacteriales</taxon>
        <taxon>Nocardiaceae</taxon>
        <taxon>Nocardia</taxon>
    </lineage>
</organism>
<dbReference type="InterPro" id="IPR036388">
    <property type="entry name" value="WH-like_DNA-bd_sf"/>
</dbReference>
<proteinExistence type="inferred from homology"/>
<name>A0A1J0VW43_9NOCA</name>
<evidence type="ECO:0000256" key="3">
    <source>
        <dbReference type="ARBA" id="ARBA00023082"/>
    </source>
</evidence>
<evidence type="ECO:0000256" key="4">
    <source>
        <dbReference type="ARBA" id="ARBA00023125"/>
    </source>
</evidence>
<evidence type="ECO:0000256" key="2">
    <source>
        <dbReference type="ARBA" id="ARBA00023015"/>
    </source>
</evidence>
<keyword evidence="3" id="KW-0731">Sigma factor</keyword>
<evidence type="ECO:0000256" key="1">
    <source>
        <dbReference type="ARBA" id="ARBA00010641"/>
    </source>
</evidence>
<feature type="domain" description="RNA polymerase sigma factor 70 region 4 type 2" evidence="7">
    <location>
        <begin position="210"/>
        <end position="254"/>
    </location>
</feature>
<evidence type="ECO:0000259" key="7">
    <source>
        <dbReference type="Pfam" id="PF08281"/>
    </source>
</evidence>
<dbReference type="Gene3D" id="1.10.10.10">
    <property type="entry name" value="Winged helix-like DNA-binding domain superfamily/Winged helix DNA-binding domain"/>
    <property type="match status" value="1"/>
</dbReference>
<feature type="compositionally biased region" description="Basic and acidic residues" evidence="6">
    <location>
        <begin position="1"/>
        <end position="10"/>
    </location>
</feature>
<dbReference type="Proteomes" id="UP000183810">
    <property type="component" value="Chromosome"/>
</dbReference>
<dbReference type="AlphaFoldDB" id="A0A1J0VW43"/>